<feature type="transmembrane region" description="Helical" evidence="7">
    <location>
        <begin position="144"/>
        <end position="165"/>
    </location>
</feature>
<dbReference type="AlphaFoldDB" id="A0A8B2NH77"/>
<evidence type="ECO:0000256" key="4">
    <source>
        <dbReference type="ARBA" id="ARBA00022692"/>
    </source>
</evidence>
<dbReference type="RefSeq" id="WP_111352634.1">
    <property type="nucleotide sequence ID" value="NZ_QHHQ01000016.1"/>
</dbReference>
<evidence type="ECO:0000256" key="1">
    <source>
        <dbReference type="ARBA" id="ARBA00004651"/>
    </source>
</evidence>
<evidence type="ECO:0000256" key="6">
    <source>
        <dbReference type="ARBA" id="ARBA00023136"/>
    </source>
</evidence>
<dbReference type="PANTHER" id="PTHR33452:SF1">
    <property type="entry name" value="INNER MEMBRANE PROTEIN YPHA-RELATED"/>
    <property type="match status" value="1"/>
</dbReference>
<sequence>MTTETEISGTPASRLDVTVARQPRLIIPALRDFYDRFEGVSYALLRAAFGLTIITHGIPKMLGIPHGSMADPMAGSTNLIGNVLSLPFAPQLAMVVALLETFGGLAVALGLATRVFAPMLAVQMAAICLAIGPTYPWIDRDIEYPIMLGFVALAIAIRGGGPYSLDRRLGIEL</sequence>
<evidence type="ECO:0000313" key="9">
    <source>
        <dbReference type="Proteomes" id="UP000249590"/>
    </source>
</evidence>
<organism evidence="8 9">
    <name type="scientific">Acuticoccus sediminis</name>
    <dbReference type="NCBI Taxonomy" id="2184697"/>
    <lineage>
        <taxon>Bacteria</taxon>
        <taxon>Pseudomonadati</taxon>
        <taxon>Pseudomonadota</taxon>
        <taxon>Alphaproteobacteria</taxon>
        <taxon>Hyphomicrobiales</taxon>
        <taxon>Amorphaceae</taxon>
        <taxon>Acuticoccus</taxon>
    </lineage>
</organism>
<dbReference type="Pfam" id="PF07681">
    <property type="entry name" value="DoxX"/>
    <property type="match status" value="1"/>
</dbReference>
<proteinExistence type="inferred from homology"/>
<evidence type="ECO:0000313" key="8">
    <source>
        <dbReference type="EMBL" id="RAH96102.1"/>
    </source>
</evidence>
<reference evidence="8 9" key="1">
    <citation type="submission" date="2018-05" db="EMBL/GenBank/DDBJ databases">
        <title>Acuticoccus sediminis sp. nov., isolated from deep-sea sediment of Indian Ocean.</title>
        <authorList>
            <person name="Liu X."/>
            <person name="Lai Q."/>
            <person name="Du Y."/>
            <person name="Sun F."/>
            <person name="Zhang X."/>
            <person name="Wang S."/>
            <person name="Shao Z."/>
        </authorList>
    </citation>
    <scope>NUCLEOTIDE SEQUENCE [LARGE SCALE GENOMIC DNA]</scope>
    <source>
        <strain evidence="8 9">PTG4-2</strain>
    </source>
</reference>
<dbReference type="GO" id="GO:0005886">
    <property type="term" value="C:plasma membrane"/>
    <property type="evidence" value="ECO:0007669"/>
    <property type="project" value="UniProtKB-SubCell"/>
</dbReference>
<gene>
    <name evidence="8" type="ORF">DLJ53_33275</name>
</gene>
<dbReference type="InterPro" id="IPR032808">
    <property type="entry name" value="DoxX"/>
</dbReference>
<evidence type="ECO:0000256" key="7">
    <source>
        <dbReference type="SAM" id="Phobius"/>
    </source>
</evidence>
<evidence type="ECO:0000256" key="3">
    <source>
        <dbReference type="ARBA" id="ARBA00022475"/>
    </source>
</evidence>
<comment type="subcellular location">
    <subcellularLocation>
        <location evidence="1">Cell membrane</location>
        <topology evidence="1">Multi-pass membrane protein</topology>
    </subcellularLocation>
</comment>
<evidence type="ECO:0000256" key="5">
    <source>
        <dbReference type="ARBA" id="ARBA00022989"/>
    </source>
</evidence>
<dbReference type="Proteomes" id="UP000249590">
    <property type="component" value="Unassembled WGS sequence"/>
</dbReference>
<dbReference type="InterPro" id="IPR051907">
    <property type="entry name" value="DoxX-like_oxidoreductase"/>
</dbReference>
<keyword evidence="4 7" id="KW-0812">Transmembrane</keyword>
<comment type="similarity">
    <text evidence="2">Belongs to the DoxX family.</text>
</comment>
<keyword evidence="9" id="KW-1185">Reference proteome</keyword>
<evidence type="ECO:0000256" key="2">
    <source>
        <dbReference type="ARBA" id="ARBA00006679"/>
    </source>
</evidence>
<dbReference type="OrthoDB" id="5398343at2"/>
<dbReference type="PANTHER" id="PTHR33452">
    <property type="entry name" value="OXIDOREDUCTASE CATD-RELATED"/>
    <property type="match status" value="1"/>
</dbReference>
<feature type="transmembrane region" description="Helical" evidence="7">
    <location>
        <begin position="119"/>
        <end position="138"/>
    </location>
</feature>
<keyword evidence="6 7" id="KW-0472">Membrane</keyword>
<accession>A0A8B2NH77</accession>
<comment type="caution">
    <text evidence="8">The sequence shown here is derived from an EMBL/GenBank/DDBJ whole genome shotgun (WGS) entry which is preliminary data.</text>
</comment>
<name>A0A8B2NH77_9HYPH</name>
<feature type="transmembrane region" description="Helical" evidence="7">
    <location>
        <begin position="92"/>
        <end position="112"/>
    </location>
</feature>
<keyword evidence="5 7" id="KW-1133">Transmembrane helix</keyword>
<protein>
    <submittedName>
        <fullName evidence="8">DoxX family protein</fullName>
    </submittedName>
</protein>
<dbReference type="EMBL" id="QHHQ01000016">
    <property type="protein sequence ID" value="RAH96102.1"/>
    <property type="molecule type" value="Genomic_DNA"/>
</dbReference>
<keyword evidence="3" id="KW-1003">Cell membrane</keyword>